<dbReference type="Proteomes" id="UP000479132">
    <property type="component" value="Unassembled WGS sequence"/>
</dbReference>
<protein>
    <submittedName>
        <fullName evidence="1">6-bladed beta-propeller</fullName>
    </submittedName>
</protein>
<proteinExistence type="predicted"/>
<evidence type="ECO:0000313" key="1">
    <source>
        <dbReference type="EMBL" id="NGP90098.1"/>
    </source>
</evidence>
<reference evidence="1 2" key="1">
    <citation type="submission" date="2020-02" db="EMBL/GenBank/DDBJ databases">
        <title>Aliifodinibius halophilus 2W32, complete genome.</title>
        <authorList>
            <person name="Li Y."/>
            <person name="Wu S."/>
        </authorList>
    </citation>
    <scope>NUCLEOTIDE SEQUENCE [LARGE SCALE GENOMIC DNA]</scope>
    <source>
        <strain evidence="1 2">2W32</strain>
    </source>
</reference>
<dbReference type="SUPFAM" id="SSF63829">
    <property type="entry name" value="Calcium-dependent phosphotriesterase"/>
    <property type="match status" value="1"/>
</dbReference>
<dbReference type="Pfam" id="PF17170">
    <property type="entry name" value="DUF5128"/>
    <property type="match status" value="1"/>
</dbReference>
<name>A0A6M1T210_9BACT</name>
<dbReference type="RefSeq" id="WP_165271327.1">
    <property type="nucleotide sequence ID" value="NZ_JAALLS010000033.1"/>
</dbReference>
<sequence length="380" mass="43820">MKNHIFESFLMLTFLLNGLACTNQNNSNVPAAYTTKLQSELSHIKVTTDTLFVDDSVLEPRRIRKLPQSNRFVLFDEATNMISLIDRQGNILSEAGGEGRGPGEFQQVVQLHIGSDGRIYCLDMLQFRITIFEVRDRQLEYIKSISYKNPQTHSLQSIYVTDFGRFGLYNKSKGFQSSENSFVLYRLDENFSPTQKLLQLPGNQREKVINGDMSLFVPNIFLNRTFWDVDGEWFCYMQTKGATVRKYHLRTGKQKKVSLHQLPERPKTASYLKDIKERFKFLANDEIWSVTTEIEQIPLFSGFWVENGIILLRMFYPAQKDGMIIYFDQTTTDVRYLSIPHHLTQLQGGKKVIYGIDIGDKKSSQLLRLSVDTNITGSDN</sequence>
<organism evidence="1 2">
    <name type="scientific">Fodinibius halophilus</name>
    <dbReference type="NCBI Taxonomy" id="1736908"/>
    <lineage>
        <taxon>Bacteria</taxon>
        <taxon>Pseudomonadati</taxon>
        <taxon>Balneolota</taxon>
        <taxon>Balneolia</taxon>
        <taxon>Balneolales</taxon>
        <taxon>Balneolaceae</taxon>
        <taxon>Fodinibius</taxon>
    </lineage>
</organism>
<comment type="caution">
    <text evidence="1">The sequence shown here is derived from an EMBL/GenBank/DDBJ whole genome shotgun (WGS) entry which is preliminary data.</text>
</comment>
<accession>A0A6M1T210</accession>
<keyword evidence="2" id="KW-1185">Reference proteome</keyword>
<evidence type="ECO:0000313" key="2">
    <source>
        <dbReference type="Proteomes" id="UP000479132"/>
    </source>
</evidence>
<dbReference type="InterPro" id="IPR011042">
    <property type="entry name" value="6-blade_b-propeller_TolB-like"/>
</dbReference>
<gene>
    <name evidence="1" type="ORF">G3569_17200</name>
</gene>
<dbReference type="Gene3D" id="2.120.10.30">
    <property type="entry name" value="TolB, C-terminal domain"/>
    <property type="match status" value="1"/>
</dbReference>
<dbReference type="EMBL" id="JAALLS010000033">
    <property type="protein sequence ID" value="NGP90098.1"/>
    <property type="molecule type" value="Genomic_DNA"/>
</dbReference>
<dbReference type="AlphaFoldDB" id="A0A6M1T210"/>